<comment type="caution">
    <text evidence="2">The sequence shown here is derived from an EMBL/GenBank/DDBJ whole genome shotgun (WGS) entry which is preliminary data.</text>
</comment>
<evidence type="ECO:0000256" key="1">
    <source>
        <dbReference type="SAM" id="MobiDB-lite"/>
    </source>
</evidence>
<organism evidence="2 3">
    <name type="scientific">Lyticum sinuosum</name>
    <dbReference type="NCBI Taxonomy" id="1332059"/>
    <lineage>
        <taxon>Bacteria</taxon>
        <taxon>Pseudomonadati</taxon>
        <taxon>Pseudomonadota</taxon>
        <taxon>Alphaproteobacteria</taxon>
        <taxon>Rickettsiales</taxon>
        <taxon>Lyticum</taxon>
    </lineage>
</organism>
<feature type="region of interest" description="Disordered" evidence="1">
    <location>
        <begin position="56"/>
        <end position="110"/>
    </location>
</feature>
<evidence type="ECO:0000313" key="2">
    <source>
        <dbReference type="EMBL" id="MDZ5761564.1"/>
    </source>
</evidence>
<accession>A0AAE4VLC8</accession>
<dbReference type="EMBL" id="JARGYU010000003">
    <property type="protein sequence ID" value="MDZ5761564.1"/>
    <property type="molecule type" value="Genomic_DNA"/>
</dbReference>
<dbReference type="Proteomes" id="UP001289135">
    <property type="component" value="Unassembled WGS sequence"/>
</dbReference>
<proteinExistence type="predicted"/>
<sequence length="233" mass="27040">MIKLFFYYIFTILFAKTVLYQDVSLYARSIFNNEENASDDNKNKDNLLEEEDYNSIGSYESDDIPDENYNQNYNNYNTDSNEKYPTNGDIKNIENLNSEENQDKDNYSNDLYSYDKNNNDDINDDIDYNQPLKGKFVKNANIKLISLNSGYTLNLTLNIDKIISFSDSKIKMISCWVDDNNELLADSRVSISVTNYKSDGSEDNIYWISKKYGILGSTLTISNEYIVLLIKCY</sequence>
<name>A0AAE4VLC8_9RICK</name>
<dbReference type="AlphaFoldDB" id="A0AAE4VLC8"/>
<evidence type="ECO:0000313" key="3">
    <source>
        <dbReference type="Proteomes" id="UP001289135"/>
    </source>
</evidence>
<gene>
    <name evidence="2" type="ORF">Lyticum_00748</name>
</gene>
<feature type="compositionally biased region" description="Low complexity" evidence="1">
    <location>
        <begin position="68"/>
        <end position="77"/>
    </location>
</feature>
<keyword evidence="3" id="KW-1185">Reference proteome</keyword>
<dbReference type="RefSeq" id="WP_322498988.1">
    <property type="nucleotide sequence ID" value="NZ_JARGYU010000003.1"/>
</dbReference>
<protein>
    <submittedName>
        <fullName evidence="2">Uncharacterized protein</fullName>
    </submittedName>
</protein>
<reference evidence="2" key="1">
    <citation type="submission" date="2023-02" db="EMBL/GenBank/DDBJ databases">
        <title>Host association and intracellularity evolved multiple times independently in the Rickettsiales.</title>
        <authorList>
            <person name="Castelli M."/>
            <person name="Nardi T."/>
            <person name="Gammuto L."/>
            <person name="Bellinzona G."/>
            <person name="Sabaneyeva E."/>
            <person name="Potekhin A."/>
            <person name="Serra V."/>
            <person name="Petroni G."/>
            <person name="Sassera D."/>
        </authorList>
    </citation>
    <scope>NUCLEOTIDE SEQUENCE</scope>
    <source>
        <strain evidence="2">USBL-36I1</strain>
    </source>
</reference>